<protein>
    <submittedName>
        <fullName evidence="12">ABC transporter permease</fullName>
    </submittedName>
</protein>
<dbReference type="RefSeq" id="WP_207870249.1">
    <property type="nucleotide sequence ID" value="NZ_CP062222.1"/>
</dbReference>
<reference evidence="12" key="1">
    <citation type="submission" date="2020-09" db="EMBL/GenBank/DDBJ databases">
        <title>Brevundimonas sp. LVF2 isolated from a puddle in Goettingen, Germany.</title>
        <authorList>
            <person name="Friedrich I."/>
            <person name="Klassen A."/>
            <person name="Hannes N."/>
            <person name="Schneider D."/>
            <person name="Hertel R."/>
            <person name="Daniel R."/>
        </authorList>
    </citation>
    <scope>NUCLEOTIDE SEQUENCE</scope>
    <source>
        <strain evidence="12">LVF2</strain>
    </source>
</reference>
<evidence type="ECO:0000256" key="8">
    <source>
        <dbReference type="ARBA" id="ARBA00023047"/>
    </source>
</evidence>
<keyword evidence="3" id="KW-0813">Transport</keyword>
<keyword evidence="4" id="KW-1003">Cell membrane</keyword>
<keyword evidence="7 10" id="KW-1133">Transmembrane helix</keyword>
<keyword evidence="6 10" id="KW-0812">Transmembrane</keyword>
<evidence type="ECO:0000256" key="7">
    <source>
        <dbReference type="ARBA" id="ARBA00022989"/>
    </source>
</evidence>
<feature type="transmembrane region" description="Helical" evidence="10">
    <location>
        <begin position="141"/>
        <end position="165"/>
    </location>
</feature>
<dbReference type="InterPro" id="IPR013525">
    <property type="entry name" value="ABC2_TM"/>
</dbReference>
<evidence type="ECO:0000256" key="9">
    <source>
        <dbReference type="ARBA" id="ARBA00023136"/>
    </source>
</evidence>
<dbReference type="GO" id="GO:0043190">
    <property type="term" value="C:ATP-binding cassette (ABC) transporter complex"/>
    <property type="evidence" value="ECO:0007669"/>
    <property type="project" value="InterPro"/>
</dbReference>
<evidence type="ECO:0000256" key="1">
    <source>
        <dbReference type="ARBA" id="ARBA00004651"/>
    </source>
</evidence>
<dbReference type="GO" id="GO:0140359">
    <property type="term" value="F:ABC-type transporter activity"/>
    <property type="evidence" value="ECO:0007669"/>
    <property type="project" value="InterPro"/>
</dbReference>
<evidence type="ECO:0000256" key="3">
    <source>
        <dbReference type="ARBA" id="ARBA00022448"/>
    </source>
</evidence>
<dbReference type="GO" id="GO:0015774">
    <property type="term" value="P:polysaccharide transport"/>
    <property type="evidence" value="ECO:0007669"/>
    <property type="project" value="UniProtKB-KW"/>
</dbReference>
<feature type="transmembrane region" description="Helical" evidence="10">
    <location>
        <begin position="177"/>
        <end position="206"/>
    </location>
</feature>
<name>A0A975GVA1_9CAUL</name>
<dbReference type="PANTHER" id="PTHR30413:SF10">
    <property type="entry name" value="CAPSULE POLYSACCHARIDE EXPORT INNER-MEMBRANE PROTEIN CTRC"/>
    <property type="match status" value="1"/>
</dbReference>
<dbReference type="EMBL" id="CP062222">
    <property type="protein sequence ID" value="QTC91181.1"/>
    <property type="molecule type" value="Genomic_DNA"/>
</dbReference>
<proteinExistence type="inferred from homology"/>
<dbReference type="KEGG" id="bgoe:IFJ75_18620"/>
<feature type="transmembrane region" description="Helical" evidence="10">
    <location>
        <begin position="114"/>
        <end position="135"/>
    </location>
</feature>
<dbReference type="PRINTS" id="PR00164">
    <property type="entry name" value="ABC2TRNSPORT"/>
</dbReference>
<evidence type="ECO:0000256" key="4">
    <source>
        <dbReference type="ARBA" id="ARBA00022475"/>
    </source>
</evidence>
<evidence type="ECO:0000256" key="6">
    <source>
        <dbReference type="ARBA" id="ARBA00022692"/>
    </source>
</evidence>
<evidence type="ECO:0000313" key="12">
    <source>
        <dbReference type="EMBL" id="QTC91181.1"/>
    </source>
</evidence>
<dbReference type="Pfam" id="PF01061">
    <property type="entry name" value="ABC2_membrane"/>
    <property type="match status" value="1"/>
</dbReference>
<dbReference type="PANTHER" id="PTHR30413">
    <property type="entry name" value="INNER MEMBRANE TRANSPORT PERMEASE"/>
    <property type="match status" value="1"/>
</dbReference>
<dbReference type="GO" id="GO:0015920">
    <property type="term" value="P:lipopolysaccharide transport"/>
    <property type="evidence" value="ECO:0007669"/>
    <property type="project" value="TreeGrafter"/>
</dbReference>
<accession>A0A975GVA1</accession>
<keyword evidence="9 10" id="KW-0472">Membrane</keyword>
<keyword evidence="13" id="KW-1185">Reference proteome</keyword>
<gene>
    <name evidence="12" type="ORF">IFJ75_18620</name>
</gene>
<feature type="transmembrane region" description="Helical" evidence="10">
    <location>
        <begin position="231"/>
        <end position="250"/>
    </location>
</feature>
<evidence type="ECO:0000256" key="5">
    <source>
        <dbReference type="ARBA" id="ARBA00022597"/>
    </source>
</evidence>
<dbReference type="AlphaFoldDB" id="A0A975GVA1"/>
<feature type="transmembrane region" description="Helical" evidence="10">
    <location>
        <begin position="32"/>
        <end position="53"/>
    </location>
</feature>
<feature type="domain" description="ABC-2 type transporter transmembrane" evidence="11">
    <location>
        <begin position="13"/>
        <end position="220"/>
    </location>
</feature>
<dbReference type="InterPro" id="IPR000412">
    <property type="entry name" value="ABC_2_transport"/>
</dbReference>
<sequence length="258" mass="29051">MGLKTISKHLRIIGALMMRETSTRFGREGLGFAWLVLEPLSFCFGVIILWTATKPEYEHGIRVSAFTMTGYMCVLLLRHQVTYTVTAMPANMGLLHHRLITPVHIILARNLLELGGATIAFLVVYTVLFCLGQVSLPHDYILLYSGWMLLAWIGMGTGLVLAGAAMRFEVMERLITLLMYVLVPLSGAFFMIAWVPAHIASIYLYMPFPHPIEMLRAGVFGEFVPTTYHTYYAFMFGCALNFIGFILIAISRDRLDVE</sequence>
<comment type="similarity">
    <text evidence="2">Belongs to the ABC-2 integral membrane protein family.</text>
</comment>
<evidence type="ECO:0000313" key="13">
    <source>
        <dbReference type="Proteomes" id="UP000663918"/>
    </source>
</evidence>
<organism evidence="12 13">
    <name type="scientific">Brevundimonas goettingensis</name>
    <dbReference type="NCBI Taxonomy" id="2774190"/>
    <lineage>
        <taxon>Bacteria</taxon>
        <taxon>Pseudomonadati</taxon>
        <taxon>Pseudomonadota</taxon>
        <taxon>Alphaproteobacteria</taxon>
        <taxon>Caulobacterales</taxon>
        <taxon>Caulobacteraceae</taxon>
        <taxon>Brevundimonas</taxon>
    </lineage>
</organism>
<evidence type="ECO:0000256" key="10">
    <source>
        <dbReference type="SAM" id="Phobius"/>
    </source>
</evidence>
<feature type="transmembrane region" description="Helical" evidence="10">
    <location>
        <begin position="59"/>
        <end position="77"/>
    </location>
</feature>
<dbReference type="Proteomes" id="UP000663918">
    <property type="component" value="Chromosome"/>
</dbReference>
<keyword evidence="8" id="KW-0625">Polysaccharide transport</keyword>
<evidence type="ECO:0000256" key="2">
    <source>
        <dbReference type="ARBA" id="ARBA00007783"/>
    </source>
</evidence>
<comment type="subcellular location">
    <subcellularLocation>
        <location evidence="1">Cell membrane</location>
        <topology evidence="1">Multi-pass membrane protein</topology>
    </subcellularLocation>
</comment>
<keyword evidence="5" id="KW-0762">Sugar transport</keyword>
<evidence type="ECO:0000259" key="11">
    <source>
        <dbReference type="Pfam" id="PF01061"/>
    </source>
</evidence>